<accession>T1JWT5</accession>
<evidence type="ECO:0000256" key="12">
    <source>
        <dbReference type="SAM" id="SignalP"/>
    </source>
</evidence>
<evidence type="ECO:0000256" key="10">
    <source>
        <dbReference type="ARBA" id="ARBA00063143"/>
    </source>
</evidence>
<keyword evidence="5" id="KW-0256">Endoplasmic reticulum</keyword>
<keyword evidence="2" id="KW-0479">Metal-binding</keyword>
<keyword evidence="6" id="KW-0106">Calcium</keyword>
<evidence type="ECO:0000313" key="15">
    <source>
        <dbReference type="Proteomes" id="UP000015104"/>
    </source>
</evidence>
<dbReference type="AlphaFoldDB" id="T1JWT5"/>
<reference evidence="14" key="2">
    <citation type="submission" date="2015-06" db="UniProtKB">
        <authorList>
            <consortium name="EnsemblMetazoa"/>
        </authorList>
    </citation>
    <scope>IDENTIFICATION</scope>
</reference>
<comment type="function">
    <text evidence="9">Probable molecular chaperone assisting protein biosynthesis and transport in the endoplasmic reticulum. Required for the proper biosynthesis and transport of pulmonary surfactant-associated protein A/SP-A, pulmonary surfactant-associated protein D/SP-D and the lipid transporter ABCA3. By regulating both the proper expression and the degradation through the endoplasmic reticulum-associated protein degradation pathway of these proteins plays a crucial role in pulmonary surfactant homeostasis. Has an anti-fibrotic activity by negatively regulating the secretion of type I and type III collagens. This calcium-binding protein also transiently associates with immature PCSK6 and regulates its secretion.</text>
</comment>
<dbReference type="eggNOG" id="KOG4223">
    <property type="taxonomic scope" value="Eukaryota"/>
</dbReference>
<comment type="subcellular location">
    <subcellularLocation>
        <location evidence="1">Endoplasmic reticulum lumen</location>
    </subcellularLocation>
</comment>
<dbReference type="GO" id="GO:0005788">
    <property type="term" value="C:endoplasmic reticulum lumen"/>
    <property type="evidence" value="ECO:0007669"/>
    <property type="project" value="UniProtKB-SubCell"/>
</dbReference>
<dbReference type="HOGENOM" id="CLU_044718_0_0_1"/>
<comment type="subunit">
    <text evidence="10">Interacts with PCSK6 (immature form including the propeptide); probably involved in the maturation and the secretion of PCSK6.</text>
</comment>
<evidence type="ECO:0000256" key="1">
    <source>
        <dbReference type="ARBA" id="ARBA00004319"/>
    </source>
</evidence>
<sequence length="319" mass="36362">MNFKLSEFILLVIALQPTLSAHVHSHNKERVDDGFGSVNHFATDGSHNSEYDHQAVLGSKKEAAEYDELPPEESQRRLRILVTKGGMDADTDGFVSKEELTQWVFKSFESLASEEGIESFNEEDTNKDGYVSWDEHINYNFEADELQFKDTNEMIHEDKILFKAADINNDGKLDVTEFPAFNSPEDFVSMHEALYQITMEKKDKNNDGALDFSEFIRDERGGIPEPKSEIYIIEKERFSKDFDLDKNGKLDKKETLLWLVPDIRETAASEADHLLTTCDDDGDGKLSVEEIVSHYDVFVGSEATDFGDHLHKINPHDEL</sequence>
<evidence type="ECO:0000256" key="5">
    <source>
        <dbReference type="ARBA" id="ARBA00022824"/>
    </source>
</evidence>
<dbReference type="Proteomes" id="UP000015104">
    <property type="component" value="Unassembled WGS sequence"/>
</dbReference>
<dbReference type="EnsemblMetazoa" id="tetur02g09440.1">
    <property type="protein sequence ID" value="tetur02g09440.1"/>
    <property type="gene ID" value="tetur02g09440"/>
</dbReference>
<dbReference type="Gene3D" id="1.10.238.10">
    <property type="entry name" value="EF-hand"/>
    <property type="match status" value="3"/>
</dbReference>
<keyword evidence="8" id="KW-0143">Chaperone</keyword>
<dbReference type="InterPro" id="IPR011992">
    <property type="entry name" value="EF-hand-dom_pair"/>
</dbReference>
<dbReference type="InterPro" id="IPR018247">
    <property type="entry name" value="EF_Hand_1_Ca_BS"/>
</dbReference>
<dbReference type="FunFam" id="1.10.238.10:FF:000104">
    <property type="entry name" value="calumenin isoform X1"/>
    <property type="match status" value="1"/>
</dbReference>
<evidence type="ECO:0000256" key="2">
    <source>
        <dbReference type="ARBA" id="ARBA00022723"/>
    </source>
</evidence>
<evidence type="ECO:0000256" key="4">
    <source>
        <dbReference type="ARBA" id="ARBA00022737"/>
    </source>
</evidence>
<dbReference type="Pfam" id="PF13499">
    <property type="entry name" value="EF-hand_7"/>
    <property type="match status" value="1"/>
</dbReference>
<feature type="domain" description="EF-hand" evidence="13">
    <location>
        <begin position="266"/>
        <end position="301"/>
    </location>
</feature>
<dbReference type="Pfam" id="PF13833">
    <property type="entry name" value="EF-hand_8"/>
    <property type="match status" value="1"/>
</dbReference>
<organism evidence="14 15">
    <name type="scientific">Tetranychus urticae</name>
    <name type="common">Two-spotted spider mite</name>
    <dbReference type="NCBI Taxonomy" id="32264"/>
    <lineage>
        <taxon>Eukaryota</taxon>
        <taxon>Metazoa</taxon>
        <taxon>Ecdysozoa</taxon>
        <taxon>Arthropoda</taxon>
        <taxon>Chelicerata</taxon>
        <taxon>Arachnida</taxon>
        <taxon>Acari</taxon>
        <taxon>Acariformes</taxon>
        <taxon>Trombidiformes</taxon>
        <taxon>Prostigmata</taxon>
        <taxon>Eleutherengona</taxon>
        <taxon>Raphignathae</taxon>
        <taxon>Tetranychoidea</taxon>
        <taxon>Tetranychidae</taxon>
        <taxon>Tetranychus</taxon>
    </lineage>
</organism>
<keyword evidence="4" id="KW-0677">Repeat</keyword>
<feature type="chain" id="PRO_5004590783" description="Reticulocalbin-3" evidence="12">
    <location>
        <begin position="21"/>
        <end position="319"/>
    </location>
</feature>
<dbReference type="Pfam" id="PF13202">
    <property type="entry name" value="EF-hand_5"/>
    <property type="match status" value="3"/>
</dbReference>
<evidence type="ECO:0000256" key="7">
    <source>
        <dbReference type="ARBA" id="ARBA00023180"/>
    </source>
</evidence>
<feature type="signal peptide" evidence="12">
    <location>
        <begin position="1"/>
        <end position="20"/>
    </location>
</feature>
<dbReference type="PANTHER" id="PTHR10827:SF95">
    <property type="entry name" value="LD34388P"/>
    <property type="match status" value="1"/>
</dbReference>
<evidence type="ECO:0000313" key="14">
    <source>
        <dbReference type="EnsemblMetazoa" id="tetur02g09440.1"/>
    </source>
</evidence>
<dbReference type="InterPro" id="IPR002048">
    <property type="entry name" value="EF_hand_dom"/>
</dbReference>
<name>T1JWT5_TETUR</name>
<dbReference type="STRING" id="32264.T1JWT5"/>
<evidence type="ECO:0000259" key="13">
    <source>
        <dbReference type="PROSITE" id="PS50222"/>
    </source>
</evidence>
<dbReference type="EMBL" id="CAEY01000815">
    <property type="status" value="NOT_ANNOTATED_CDS"/>
    <property type="molecule type" value="Genomic_DNA"/>
</dbReference>
<gene>
    <name evidence="14" type="primary">107371356</name>
</gene>
<dbReference type="OrthoDB" id="293868at2759"/>
<keyword evidence="15" id="KW-1185">Reference proteome</keyword>
<keyword evidence="7" id="KW-0325">Glycoprotein</keyword>
<evidence type="ECO:0000256" key="11">
    <source>
        <dbReference type="ARBA" id="ARBA00072696"/>
    </source>
</evidence>
<dbReference type="SUPFAM" id="SSF47473">
    <property type="entry name" value="EF-hand"/>
    <property type="match status" value="2"/>
</dbReference>
<evidence type="ECO:0000256" key="6">
    <source>
        <dbReference type="ARBA" id="ARBA00022837"/>
    </source>
</evidence>
<evidence type="ECO:0000256" key="9">
    <source>
        <dbReference type="ARBA" id="ARBA00056975"/>
    </source>
</evidence>
<evidence type="ECO:0000256" key="3">
    <source>
        <dbReference type="ARBA" id="ARBA00022729"/>
    </source>
</evidence>
<reference evidence="15" key="1">
    <citation type="submission" date="2011-08" db="EMBL/GenBank/DDBJ databases">
        <authorList>
            <person name="Rombauts S."/>
        </authorList>
    </citation>
    <scope>NUCLEOTIDE SEQUENCE</scope>
    <source>
        <strain evidence="15">London</strain>
    </source>
</reference>
<dbReference type="PROSITE" id="PS00018">
    <property type="entry name" value="EF_HAND_1"/>
    <property type="match status" value="4"/>
</dbReference>
<dbReference type="PROSITE" id="PS50222">
    <property type="entry name" value="EF_HAND_2"/>
    <property type="match status" value="1"/>
</dbReference>
<protein>
    <recommendedName>
        <fullName evidence="11">Reticulocalbin-3</fullName>
    </recommendedName>
</protein>
<dbReference type="GO" id="GO:0015031">
    <property type="term" value="P:protein transport"/>
    <property type="evidence" value="ECO:0007669"/>
    <property type="project" value="UniProtKB-ARBA"/>
</dbReference>
<keyword evidence="3 12" id="KW-0732">Signal</keyword>
<dbReference type="PANTHER" id="PTHR10827">
    <property type="entry name" value="RETICULOCALBIN"/>
    <property type="match status" value="1"/>
</dbReference>
<evidence type="ECO:0000256" key="8">
    <source>
        <dbReference type="ARBA" id="ARBA00023186"/>
    </source>
</evidence>
<proteinExistence type="predicted"/>
<dbReference type="GO" id="GO:0005509">
    <property type="term" value="F:calcium ion binding"/>
    <property type="evidence" value="ECO:0007669"/>
    <property type="project" value="InterPro"/>
</dbReference>
<dbReference type="OMA" id="HELTQWN"/>
<dbReference type="KEGG" id="tut:107371356"/>